<proteinExistence type="predicted"/>
<keyword evidence="1" id="KW-1133">Transmembrane helix</keyword>
<keyword evidence="1" id="KW-0812">Transmembrane</keyword>
<dbReference type="AlphaFoldDB" id="A0A1Y1QRA4"/>
<keyword evidence="1" id="KW-0472">Membrane</keyword>
<organism evidence="2 3">
    <name type="scientific">Thiothrix lacustris</name>
    <dbReference type="NCBI Taxonomy" id="525917"/>
    <lineage>
        <taxon>Bacteria</taxon>
        <taxon>Pseudomonadati</taxon>
        <taxon>Pseudomonadota</taxon>
        <taxon>Gammaproteobacteria</taxon>
        <taxon>Thiotrichales</taxon>
        <taxon>Thiotrichaceae</taxon>
        <taxon>Thiothrix</taxon>
    </lineage>
</organism>
<dbReference type="EMBL" id="MTEJ01000075">
    <property type="protein sequence ID" value="OQX11992.1"/>
    <property type="molecule type" value="Genomic_DNA"/>
</dbReference>
<protein>
    <recommendedName>
        <fullName evidence="4">Type II secretion system protein GspC N-terminal domain-containing protein</fullName>
    </recommendedName>
</protein>
<evidence type="ECO:0000256" key="1">
    <source>
        <dbReference type="SAM" id="Phobius"/>
    </source>
</evidence>
<name>A0A1Y1QRA4_9GAMM</name>
<gene>
    <name evidence="2" type="ORF">BWK73_16115</name>
</gene>
<sequence length="282" mass="29830">MRKLINPPIQALLLMSSVGLLGLAGWSLFNLKMQDETQARASSDVSVKIPDASVLDAPAMDAYPQMVQAPLFWESRKMPEAPKVETPVVETVPVDTSLPEGRLIGIIDVGDHLFGIMQDAEGKSTHLRKGDSWGAWKVTGLDPDRLLLAQGTETQEIPLIGDFAVPQENPQVAQAKAKMLQQQAATKPPVNAAAAAQVAVGAKAPQAGAVPPPLTPPPVEPVMDMAATNNGLGLPFPADTAKQPPALSVKDALEARQRLMASRWGSLSGDAQAVPVEAVQKK</sequence>
<feature type="transmembrane region" description="Helical" evidence="1">
    <location>
        <begin position="12"/>
        <end position="29"/>
    </location>
</feature>
<accession>A0A1Y1QRA4</accession>
<comment type="caution">
    <text evidence="2">The sequence shown here is derived from an EMBL/GenBank/DDBJ whole genome shotgun (WGS) entry which is preliminary data.</text>
</comment>
<evidence type="ECO:0000313" key="2">
    <source>
        <dbReference type="EMBL" id="OQX11992.1"/>
    </source>
</evidence>
<reference evidence="2 3" key="1">
    <citation type="submission" date="2017-01" db="EMBL/GenBank/DDBJ databases">
        <title>Novel large sulfur bacteria in the metagenomes of groundwater-fed chemosynthetic microbial mats in the Lake Huron basin.</title>
        <authorList>
            <person name="Sharrar A.M."/>
            <person name="Flood B.E."/>
            <person name="Bailey J.V."/>
            <person name="Jones D.S."/>
            <person name="Biddanda B."/>
            <person name="Ruberg S.A."/>
            <person name="Marcus D.N."/>
            <person name="Dick G.J."/>
        </authorList>
    </citation>
    <scope>NUCLEOTIDE SEQUENCE [LARGE SCALE GENOMIC DNA]</scope>
    <source>
        <strain evidence="2">A8</strain>
    </source>
</reference>
<evidence type="ECO:0008006" key="4">
    <source>
        <dbReference type="Google" id="ProtNLM"/>
    </source>
</evidence>
<evidence type="ECO:0000313" key="3">
    <source>
        <dbReference type="Proteomes" id="UP000192491"/>
    </source>
</evidence>
<dbReference type="Proteomes" id="UP000192491">
    <property type="component" value="Unassembled WGS sequence"/>
</dbReference>